<dbReference type="AlphaFoldDB" id="A0A9D4R5X8"/>
<evidence type="ECO:0000313" key="2">
    <source>
        <dbReference type="EMBL" id="KAH3856139.1"/>
    </source>
</evidence>
<accession>A0A9D4R5X8</accession>
<evidence type="ECO:0000256" key="1">
    <source>
        <dbReference type="SAM" id="MobiDB-lite"/>
    </source>
</evidence>
<dbReference type="Proteomes" id="UP000828390">
    <property type="component" value="Unassembled WGS sequence"/>
</dbReference>
<name>A0A9D4R5X8_DREPO</name>
<evidence type="ECO:0000313" key="3">
    <source>
        <dbReference type="Proteomes" id="UP000828390"/>
    </source>
</evidence>
<gene>
    <name evidence="2" type="ORF">DPMN_098719</name>
</gene>
<organism evidence="2 3">
    <name type="scientific">Dreissena polymorpha</name>
    <name type="common">Zebra mussel</name>
    <name type="synonym">Mytilus polymorpha</name>
    <dbReference type="NCBI Taxonomy" id="45954"/>
    <lineage>
        <taxon>Eukaryota</taxon>
        <taxon>Metazoa</taxon>
        <taxon>Spiralia</taxon>
        <taxon>Lophotrochozoa</taxon>
        <taxon>Mollusca</taxon>
        <taxon>Bivalvia</taxon>
        <taxon>Autobranchia</taxon>
        <taxon>Heteroconchia</taxon>
        <taxon>Euheterodonta</taxon>
        <taxon>Imparidentia</taxon>
        <taxon>Neoheterodontei</taxon>
        <taxon>Myida</taxon>
        <taxon>Dreissenoidea</taxon>
        <taxon>Dreissenidae</taxon>
        <taxon>Dreissena</taxon>
    </lineage>
</organism>
<feature type="region of interest" description="Disordered" evidence="1">
    <location>
        <begin position="26"/>
        <end position="58"/>
    </location>
</feature>
<dbReference type="EMBL" id="JAIWYP010000003">
    <property type="protein sequence ID" value="KAH3856139.1"/>
    <property type="molecule type" value="Genomic_DNA"/>
</dbReference>
<proteinExistence type="predicted"/>
<keyword evidence="3" id="KW-1185">Reference proteome</keyword>
<feature type="compositionally biased region" description="Acidic residues" evidence="1">
    <location>
        <begin position="34"/>
        <end position="53"/>
    </location>
</feature>
<comment type="caution">
    <text evidence="2">The sequence shown here is derived from an EMBL/GenBank/DDBJ whole genome shotgun (WGS) entry which is preliminary data.</text>
</comment>
<protein>
    <submittedName>
        <fullName evidence="2">Uncharacterized protein</fullName>
    </submittedName>
</protein>
<sequence length="105" mass="10881">GAGEHYVALGYNRHVLERIVDTSAQVTWETDPPTSDDDLTVGGDDLSDGDDDLSACGDDLSAGGDDLYAGGDNLSAGEKKALTNSVDPDETPHDAASHLGLHCLL</sequence>
<reference evidence="2" key="2">
    <citation type="submission" date="2020-11" db="EMBL/GenBank/DDBJ databases">
        <authorList>
            <person name="McCartney M.A."/>
            <person name="Auch B."/>
            <person name="Kono T."/>
            <person name="Mallez S."/>
            <person name="Becker A."/>
            <person name="Gohl D.M."/>
            <person name="Silverstein K.A.T."/>
            <person name="Koren S."/>
            <person name="Bechman K.B."/>
            <person name="Herman A."/>
            <person name="Abrahante J.E."/>
            <person name="Garbe J."/>
        </authorList>
    </citation>
    <scope>NUCLEOTIDE SEQUENCE</scope>
    <source>
        <strain evidence="2">Duluth1</strain>
        <tissue evidence="2">Whole animal</tissue>
    </source>
</reference>
<feature type="non-terminal residue" evidence="2">
    <location>
        <position position="1"/>
    </location>
</feature>
<reference evidence="2" key="1">
    <citation type="journal article" date="2019" name="bioRxiv">
        <title>The Genome of the Zebra Mussel, Dreissena polymorpha: A Resource for Invasive Species Research.</title>
        <authorList>
            <person name="McCartney M.A."/>
            <person name="Auch B."/>
            <person name="Kono T."/>
            <person name="Mallez S."/>
            <person name="Zhang Y."/>
            <person name="Obille A."/>
            <person name="Becker A."/>
            <person name="Abrahante J.E."/>
            <person name="Garbe J."/>
            <person name="Badalamenti J.P."/>
            <person name="Herman A."/>
            <person name="Mangelson H."/>
            <person name="Liachko I."/>
            <person name="Sullivan S."/>
            <person name="Sone E.D."/>
            <person name="Koren S."/>
            <person name="Silverstein K.A.T."/>
            <person name="Beckman K.B."/>
            <person name="Gohl D.M."/>
        </authorList>
    </citation>
    <scope>NUCLEOTIDE SEQUENCE</scope>
    <source>
        <strain evidence="2">Duluth1</strain>
        <tissue evidence="2">Whole animal</tissue>
    </source>
</reference>